<evidence type="ECO:0000256" key="5">
    <source>
        <dbReference type="ARBA" id="ARBA00022694"/>
    </source>
</evidence>
<dbReference type="PANTHER" id="PTHR47739">
    <property type="entry name" value="TRNA1(VAL) (ADENINE(37)-N6)-METHYLTRANSFERASE"/>
    <property type="match status" value="1"/>
</dbReference>
<dbReference type="EC" id="2.1.1.223" evidence="6"/>
<dbReference type="InterPro" id="IPR022882">
    <property type="entry name" value="tRNA_adenine-N6_MeTrfase"/>
</dbReference>
<comment type="similarity">
    <text evidence="6">Belongs to the methyltransferase superfamily. tRNA (adenine-N(6)-)-methyltransferase family.</text>
</comment>
<dbReference type="GO" id="GO:0003676">
    <property type="term" value="F:nucleic acid binding"/>
    <property type="evidence" value="ECO:0007669"/>
    <property type="project" value="InterPro"/>
</dbReference>
<dbReference type="InterPro" id="IPR029063">
    <property type="entry name" value="SAM-dependent_MTases_sf"/>
</dbReference>
<reference evidence="8" key="2">
    <citation type="journal article" date="2021" name="PeerJ">
        <title>Extensive microbial diversity within the chicken gut microbiome revealed by metagenomics and culture.</title>
        <authorList>
            <person name="Gilroy R."/>
            <person name="Ravi A."/>
            <person name="Getino M."/>
            <person name="Pursley I."/>
            <person name="Horton D.L."/>
            <person name="Alikhan N.F."/>
            <person name="Baker D."/>
            <person name="Gharbi K."/>
            <person name="Hall N."/>
            <person name="Watson M."/>
            <person name="Adriaenssens E.M."/>
            <person name="Foster-Nyarko E."/>
            <person name="Jarju S."/>
            <person name="Secka A."/>
            <person name="Antonio M."/>
            <person name="Oren A."/>
            <person name="Chaudhuri R.R."/>
            <person name="La Ragione R."/>
            <person name="Hildebrand F."/>
            <person name="Pallen M.J."/>
        </authorList>
    </citation>
    <scope>NUCLEOTIDE SEQUENCE</scope>
    <source>
        <strain evidence="8">B2-16538</strain>
    </source>
</reference>
<proteinExistence type="inferred from homology"/>
<keyword evidence="5 6" id="KW-0819">tRNA processing</keyword>
<comment type="function">
    <text evidence="6">Specifically methylates the adenine in position 37 of tRNA(1)(Val) (anticodon cmo5UAC).</text>
</comment>
<dbReference type="AlphaFoldDB" id="A0A9D9NS30"/>
<keyword evidence="2 6" id="KW-0489">Methyltransferase</keyword>
<evidence type="ECO:0000313" key="8">
    <source>
        <dbReference type="EMBL" id="MBO8485614.1"/>
    </source>
</evidence>
<evidence type="ECO:0000313" key="9">
    <source>
        <dbReference type="Proteomes" id="UP000823750"/>
    </source>
</evidence>
<dbReference type="HAMAP" id="MF_01872">
    <property type="entry name" value="tRNA_methyltr_YfiC"/>
    <property type="match status" value="1"/>
</dbReference>
<keyword evidence="3 6" id="KW-0808">Transferase</keyword>
<dbReference type="Pfam" id="PF01170">
    <property type="entry name" value="UPF0020"/>
    <property type="match status" value="1"/>
</dbReference>
<dbReference type="Proteomes" id="UP000823750">
    <property type="component" value="Unassembled WGS sequence"/>
</dbReference>
<evidence type="ECO:0000256" key="4">
    <source>
        <dbReference type="ARBA" id="ARBA00022691"/>
    </source>
</evidence>
<comment type="subcellular location">
    <subcellularLocation>
        <location evidence="6">Cytoplasm</location>
    </subcellularLocation>
</comment>
<name>A0A9D9NS30_9BACT</name>
<dbReference type="GO" id="GO:0008033">
    <property type="term" value="P:tRNA processing"/>
    <property type="evidence" value="ECO:0007669"/>
    <property type="project" value="UniProtKB-UniRule"/>
</dbReference>
<dbReference type="InterPro" id="IPR050210">
    <property type="entry name" value="tRNA_Adenine-N(6)_MTase"/>
</dbReference>
<comment type="caution">
    <text evidence="8">The sequence shown here is derived from an EMBL/GenBank/DDBJ whole genome shotgun (WGS) entry which is preliminary data.</text>
</comment>
<dbReference type="PANTHER" id="PTHR47739:SF1">
    <property type="entry name" value="TRNA1(VAL) (ADENINE(37)-N6)-METHYLTRANSFERASE"/>
    <property type="match status" value="1"/>
</dbReference>
<evidence type="ECO:0000259" key="7">
    <source>
        <dbReference type="Pfam" id="PF01170"/>
    </source>
</evidence>
<dbReference type="PROSITE" id="PS00092">
    <property type="entry name" value="N6_MTASE"/>
    <property type="match status" value="1"/>
</dbReference>
<dbReference type="InterPro" id="IPR000241">
    <property type="entry name" value="RlmKL-like_Mtase"/>
</dbReference>
<reference evidence="8" key="1">
    <citation type="submission" date="2020-10" db="EMBL/GenBank/DDBJ databases">
        <authorList>
            <person name="Gilroy R."/>
        </authorList>
    </citation>
    <scope>NUCLEOTIDE SEQUENCE</scope>
    <source>
        <strain evidence="8">B2-16538</strain>
    </source>
</reference>
<dbReference type="InterPro" id="IPR002052">
    <property type="entry name" value="DNA_methylase_N6_adenine_CS"/>
</dbReference>
<keyword evidence="1 6" id="KW-0963">Cytoplasm</keyword>
<evidence type="ECO:0000256" key="2">
    <source>
        <dbReference type="ARBA" id="ARBA00022603"/>
    </source>
</evidence>
<gene>
    <name evidence="8" type="ORF">IAB78_04225</name>
</gene>
<keyword evidence="4 6" id="KW-0949">S-adenosyl-L-methionine</keyword>
<accession>A0A9D9NS30</accession>
<protein>
    <recommendedName>
        <fullName evidence="6">tRNA1(Val) (adenine(37)-N6)-methyltransferase</fullName>
        <ecNumber evidence="6">2.1.1.223</ecNumber>
    </recommendedName>
    <alternativeName>
        <fullName evidence="6">tRNA m6A37 methyltransferase</fullName>
    </alternativeName>
</protein>
<organism evidence="8 9">
    <name type="scientific">Candidatus Cryptobacteroides excrementavium</name>
    <dbReference type="NCBI Taxonomy" id="2840759"/>
    <lineage>
        <taxon>Bacteria</taxon>
        <taxon>Pseudomonadati</taxon>
        <taxon>Bacteroidota</taxon>
        <taxon>Bacteroidia</taxon>
        <taxon>Bacteroidales</taxon>
        <taxon>Candidatus Cryptobacteroides</taxon>
    </lineage>
</organism>
<evidence type="ECO:0000256" key="6">
    <source>
        <dbReference type="HAMAP-Rule" id="MF_01872"/>
    </source>
</evidence>
<dbReference type="SUPFAM" id="SSF53335">
    <property type="entry name" value="S-adenosyl-L-methionine-dependent methyltransferases"/>
    <property type="match status" value="1"/>
</dbReference>
<dbReference type="GO" id="GO:0032259">
    <property type="term" value="P:methylation"/>
    <property type="evidence" value="ECO:0007669"/>
    <property type="project" value="UniProtKB-KW"/>
</dbReference>
<sequence>MKGGPSEFRFKQFVVRNEVSAMKVNTDGVILGASLTLARHCTSALDIGTGTGTIALMAAQRLGQAAEKHGDKYAQASVTGIDIDAASAAEARENFRNSRWSSSLQAVHASLKEFSASLPPERKFGNIFSNPPYYTGALKAPDERRNTARHSEALSWAEIVDFASYHLEDSGILSMILPADQRTELSRYAAANGLYLFRALSIRTVPGKTPRRAVTEFSPVKPAHVMEETLTIQEGGAYTPEYRSLLSEFLINF</sequence>
<feature type="domain" description="Ribosomal RNA large subunit methyltransferase K/L-like methyltransferase" evidence="7">
    <location>
        <begin position="50"/>
        <end position="134"/>
    </location>
</feature>
<dbReference type="CDD" id="cd02440">
    <property type="entry name" value="AdoMet_MTases"/>
    <property type="match status" value="1"/>
</dbReference>
<dbReference type="GO" id="GO:0005737">
    <property type="term" value="C:cytoplasm"/>
    <property type="evidence" value="ECO:0007669"/>
    <property type="project" value="UniProtKB-SubCell"/>
</dbReference>
<evidence type="ECO:0000256" key="1">
    <source>
        <dbReference type="ARBA" id="ARBA00022490"/>
    </source>
</evidence>
<evidence type="ECO:0000256" key="3">
    <source>
        <dbReference type="ARBA" id="ARBA00022679"/>
    </source>
</evidence>
<dbReference type="GO" id="GO:0016430">
    <property type="term" value="F:tRNA (adenine-N6)-methyltransferase activity"/>
    <property type="evidence" value="ECO:0007669"/>
    <property type="project" value="UniProtKB-UniRule"/>
</dbReference>
<dbReference type="EMBL" id="JADILX010000074">
    <property type="protein sequence ID" value="MBO8485614.1"/>
    <property type="molecule type" value="Genomic_DNA"/>
</dbReference>
<dbReference type="Gene3D" id="3.40.50.150">
    <property type="entry name" value="Vaccinia Virus protein VP39"/>
    <property type="match status" value="1"/>
</dbReference>
<comment type="catalytic activity">
    <reaction evidence="6">
        <text>adenosine(37) in tRNA1(Val) + S-adenosyl-L-methionine = N(6)-methyladenosine(37) in tRNA1(Val) + S-adenosyl-L-homocysteine + H(+)</text>
        <dbReference type="Rhea" id="RHEA:43160"/>
        <dbReference type="Rhea" id="RHEA-COMP:10369"/>
        <dbReference type="Rhea" id="RHEA-COMP:10370"/>
        <dbReference type="ChEBI" id="CHEBI:15378"/>
        <dbReference type="ChEBI" id="CHEBI:57856"/>
        <dbReference type="ChEBI" id="CHEBI:59789"/>
        <dbReference type="ChEBI" id="CHEBI:74411"/>
        <dbReference type="ChEBI" id="CHEBI:74449"/>
        <dbReference type="EC" id="2.1.1.223"/>
    </reaction>
</comment>